<comment type="similarity">
    <text evidence="2">Belongs to the universal ribosomal protein uL1 family.</text>
</comment>
<organism evidence="6 7">
    <name type="scientific">Wickerhamomyces ciferrii (strain ATCC 14091 / BCRC 22168 / CBS 111 / JCM 3599 / NBRC 0793 / NRRL Y-1031 F-60-10)</name>
    <name type="common">Yeast</name>
    <name type="synonym">Pichia ciferrii</name>
    <dbReference type="NCBI Taxonomy" id="1206466"/>
    <lineage>
        <taxon>Eukaryota</taxon>
        <taxon>Fungi</taxon>
        <taxon>Dikarya</taxon>
        <taxon>Ascomycota</taxon>
        <taxon>Saccharomycotina</taxon>
        <taxon>Saccharomycetes</taxon>
        <taxon>Phaffomycetales</taxon>
        <taxon>Wickerhamomycetaceae</taxon>
        <taxon>Wickerhamomyces</taxon>
    </lineage>
</organism>
<evidence type="ECO:0000256" key="3">
    <source>
        <dbReference type="ARBA" id="ARBA00022980"/>
    </source>
</evidence>
<gene>
    <name evidence="6" type="ORF">BN7_6082</name>
</gene>
<name>K0KYH6_WICCF</name>
<dbReference type="eggNOG" id="KOG1569">
    <property type="taxonomic scope" value="Eukaryota"/>
</dbReference>
<dbReference type="GO" id="GO:0006412">
    <property type="term" value="P:translation"/>
    <property type="evidence" value="ECO:0007669"/>
    <property type="project" value="InterPro"/>
</dbReference>
<dbReference type="GO" id="GO:0003735">
    <property type="term" value="F:structural constituent of ribosome"/>
    <property type="evidence" value="ECO:0007669"/>
    <property type="project" value="InterPro"/>
</dbReference>
<feature type="compositionally biased region" description="Polar residues" evidence="5">
    <location>
        <begin position="33"/>
        <end position="42"/>
    </location>
</feature>
<dbReference type="AlphaFoldDB" id="K0KYH6"/>
<dbReference type="FunFam" id="3.40.50.790:FF:000001">
    <property type="entry name" value="50S ribosomal protein L1"/>
    <property type="match status" value="1"/>
</dbReference>
<feature type="region of interest" description="Disordered" evidence="5">
    <location>
        <begin position="33"/>
        <end position="54"/>
    </location>
</feature>
<dbReference type="FunCoup" id="K0KYH6">
    <property type="interactions" value="306"/>
</dbReference>
<evidence type="ECO:0000256" key="2">
    <source>
        <dbReference type="ARBA" id="ARBA00010531"/>
    </source>
</evidence>
<dbReference type="STRING" id="1206466.K0KYH6"/>
<evidence type="ECO:0000313" key="6">
    <source>
        <dbReference type="EMBL" id="CCH46489.1"/>
    </source>
</evidence>
<sequence>MFSRIGLVRQLGSVPSMLVKPVSPMTALRASYKSPSLESPTQSPILSSLQQGSSPSTSIFSIFGLGQRRWKSRGNTFQPNTFKRKQRVGFLARMRSRTGRKIIRRRRLKESIENIRITKSVSKTQRGTFEIMSLRIFSKNAISIARSMCPAMTIRGFSSSITKFDEVSKTAAEKKQREKGRDLAKKDEQRKMANRRIRAREPAKNSPYFFEIADALRYLRASEVGRSPNEAVITITTDIVADKGAPALAGSVKFPKAMKETRTIFFTTEPEQIEAAKRVNVTTVGGIELIEQIKNGELELDFDRGFATAELTKELGSIARKLGPKGLMPTVKKGTVVEDIEKTVNEVSGTIPFRQKGTFLSVAVGRCNFTDKEIINNIVALAHAFRESVSNQKAKRNSILGQTTITSTHGPGMVIDFR</sequence>
<feature type="region of interest" description="Disordered" evidence="5">
    <location>
        <begin position="171"/>
        <end position="195"/>
    </location>
</feature>
<keyword evidence="3 6" id="KW-0689">Ribosomal protein</keyword>
<feature type="compositionally biased region" description="Basic and acidic residues" evidence="5">
    <location>
        <begin position="171"/>
        <end position="191"/>
    </location>
</feature>
<evidence type="ECO:0000313" key="7">
    <source>
        <dbReference type="Proteomes" id="UP000009328"/>
    </source>
</evidence>
<dbReference type="EMBL" id="CAIF01000250">
    <property type="protein sequence ID" value="CCH46489.1"/>
    <property type="molecule type" value="Genomic_DNA"/>
</dbReference>
<dbReference type="HOGENOM" id="CLU_700406_0_0_1"/>
<reference evidence="6 7" key="1">
    <citation type="journal article" date="2012" name="Eukaryot. Cell">
        <title>Draft genome sequence of Wickerhamomyces ciferrii NRRL Y-1031 F-60-10.</title>
        <authorList>
            <person name="Schneider J."/>
            <person name="Andrea H."/>
            <person name="Blom J."/>
            <person name="Jaenicke S."/>
            <person name="Ruckert C."/>
            <person name="Schorsch C."/>
            <person name="Szczepanowski R."/>
            <person name="Farwick M."/>
            <person name="Goesmann A."/>
            <person name="Puhler A."/>
            <person name="Schaffer S."/>
            <person name="Tauch A."/>
            <person name="Kohler T."/>
            <person name="Brinkrolf K."/>
        </authorList>
    </citation>
    <scope>NUCLEOTIDE SEQUENCE [LARGE SCALE GENOMIC DNA]</scope>
    <source>
        <strain evidence="7">ATCC 14091 / BCRC 22168 / CBS 111 / JCM 3599 / NBRC 0793 / NRRL Y-1031 F-60-10</strain>
    </source>
</reference>
<protein>
    <submittedName>
        <fullName evidence="6">50S ribosomal protein L1</fullName>
    </submittedName>
</protein>
<accession>K0KYH6</accession>
<dbReference type="GO" id="GO:0005762">
    <property type="term" value="C:mitochondrial large ribosomal subunit"/>
    <property type="evidence" value="ECO:0007669"/>
    <property type="project" value="TreeGrafter"/>
</dbReference>
<keyword evidence="4" id="KW-0687">Ribonucleoprotein</keyword>
<dbReference type="PANTHER" id="PTHR36427:SF3">
    <property type="entry name" value="LARGE RIBOSOMAL SUBUNIT PROTEIN UL1M"/>
    <property type="match status" value="1"/>
</dbReference>
<dbReference type="Gene3D" id="3.30.190.20">
    <property type="match status" value="1"/>
</dbReference>
<feature type="compositionally biased region" description="Low complexity" evidence="5">
    <location>
        <begin position="43"/>
        <end position="54"/>
    </location>
</feature>
<dbReference type="InParanoid" id="K0KYH6"/>
<dbReference type="SUPFAM" id="SSF56808">
    <property type="entry name" value="Ribosomal protein L1"/>
    <property type="match status" value="1"/>
</dbReference>
<dbReference type="Gene3D" id="3.40.50.790">
    <property type="match status" value="1"/>
</dbReference>
<evidence type="ECO:0000256" key="5">
    <source>
        <dbReference type="SAM" id="MobiDB-lite"/>
    </source>
</evidence>
<keyword evidence="7" id="KW-1185">Reference proteome</keyword>
<dbReference type="InterPro" id="IPR016095">
    <property type="entry name" value="Ribosomal_uL1_3-a/b-sand"/>
</dbReference>
<dbReference type="Gene3D" id="1.10.287.3980">
    <property type="match status" value="1"/>
</dbReference>
<evidence type="ECO:0000256" key="1">
    <source>
        <dbReference type="ARBA" id="ARBA00010111"/>
    </source>
</evidence>
<comment type="caution">
    <text evidence="6">The sequence shown here is derived from an EMBL/GenBank/DDBJ whole genome shotgun (WGS) entry which is preliminary data.</text>
</comment>
<dbReference type="Pfam" id="PF00468">
    <property type="entry name" value="Ribosomal_L34"/>
    <property type="match status" value="1"/>
</dbReference>
<evidence type="ECO:0000256" key="4">
    <source>
        <dbReference type="ARBA" id="ARBA00023274"/>
    </source>
</evidence>
<dbReference type="Pfam" id="PF00687">
    <property type="entry name" value="Ribosomal_L1"/>
    <property type="match status" value="1"/>
</dbReference>
<dbReference type="InterPro" id="IPR023674">
    <property type="entry name" value="Ribosomal_uL1-like"/>
</dbReference>
<proteinExistence type="inferred from homology"/>
<dbReference type="InterPro" id="IPR000271">
    <property type="entry name" value="Ribosomal_bL34"/>
</dbReference>
<dbReference type="CDD" id="cd00403">
    <property type="entry name" value="Ribosomal_L1"/>
    <property type="match status" value="1"/>
</dbReference>
<dbReference type="InterPro" id="IPR028364">
    <property type="entry name" value="Ribosomal_uL1/biogenesis"/>
</dbReference>
<dbReference type="NCBIfam" id="TIGR01030">
    <property type="entry name" value="rpmH_bact"/>
    <property type="match status" value="1"/>
</dbReference>
<dbReference type="eggNOG" id="KOG4612">
    <property type="taxonomic scope" value="Eukaryota"/>
</dbReference>
<dbReference type="Proteomes" id="UP000009328">
    <property type="component" value="Unassembled WGS sequence"/>
</dbReference>
<comment type="similarity">
    <text evidence="1">Belongs to the bacterial ribosomal protein bL34 family.</text>
</comment>
<dbReference type="PANTHER" id="PTHR36427">
    <property type="entry name" value="54S RIBOSOMAL PROTEIN L1, MITOCHONDRIAL"/>
    <property type="match status" value="1"/>
</dbReference>